<comment type="caution">
    <text evidence="2">The sequence shown here is derived from an EMBL/GenBank/DDBJ whole genome shotgun (WGS) entry which is preliminary data.</text>
</comment>
<sequence length="260" mass="28746">MKRRRKREIPEKTRRPAALPGTIPTCENPEWPNRVLNPASLCGKRGPNNTQNIMPCRATPGFSKVEIVPDGAAGWRVFSWICRFPPPLHSSATSSSPHFTAISSKNTKCVSVFVSKARKSSGSLDELVTAQEKTNNCRDKTRCSHALPSEINYDELSLRRTVNKIADQLLTVLSTVARNDSLEKFGQQSYHTSATSALISRPTHPQNFEFVVFGPSQHGHPTSIRARTRLGNVAAIHSSSCSRLERYVAEPTGSSRHNSK</sequence>
<protein>
    <submittedName>
        <fullName evidence="2">Uncharacterized protein</fullName>
    </submittedName>
</protein>
<dbReference type="Proteomes" id="UP001159363">
    <property type="component" value="Chromosome 4"/>
</dbReference>
<evidence type="ECO:0000313" key="2">
    <source>
        <dbReference type="EMBL" id="KAJ8883320.1"/>
    </source>
</evidence>
<evidence type="ECO:0000256" key="1">
    <source>
        <dbReference type="SAM" id="MobiDB-lite"/>
    </source>
</evidence>
<feature type="region of interest" description="Disordered" evidence="1">
    <location>
        <begin position="1"/>
        <end position="30"/>
    </location>
</feature>
<keyword evidence="3" id="KW-1185">Reference proteome</keyword>
<accession>A0ABQ9HG60</accession>
<gene>
    <name evidence="2" type="ORF">PR048_015163</name>
</gene>
<evidence type="ECO:0000313" key="3">
    <source>
        <dbReference type="Proteomes" id="UP001159363"/>
    </source>
</evidence>
<name>A0ABQ9HG60_9NEOP</name>
<proteinExistence type="predicted"/>
<dbReference type="EMBL" id="JARBHB010000005">
    <property type="protein sequence ID" value="KAJ8883320.1"/>
    <property type="molecule type" value="Genomic_DNA"/>
</dbReference>
<organism evidence="2 3">
    <name type="scientific">Dryococelus australis</name>
    <dbReference type="NCBI Taxonomy" id="614101"/>
    <lineage>
        <taxon>Eukaryota</taxon>
        <taxon>Metazoa</taxon>
        <taxon>Ecdysozoa</taxon>
        <taxon>Arthropoda</taxon>
        <taxon>Hexapoda</taxon>
        <taxon>Insecta</taxon>
        <taxon>Pterygota</taxon>
        <taxon>Neoptera</taxon>
        <taxon>Polyneoptera</taxon>
        <taxon>Phasmatodea</taxon>
        <taxon>Verophasmatodea</taxon>
        <taxon>Anareolatae</taxon>
        <taxon>Phasmatidae</taxon>
        <taxon>Eurycanthinae</taxon>
        <taxon>Dryococelus</taxon>
    </lineage>
</organism>
<reference evidence="2 3" key="1">
    <citation type="submission" date="2023-02" db="EMBL/GenBank/DDBJ databases">
        <title>LHISI_Scaffold_Assembly.</title>
        <authorList>
            <person name="Stuart O.P."/>
            <person name="Cleave R."/>
            <person name="Magrath M.J.L."/>
            <person name="Mikheyev A.S."/>
        </authorList>
    </citation>
    <scope>NUCLEOTIDE SEQUENCE [LARGE SCALE GENOMIC DNA]</scope>
    <source>
        <strain evidence="2">Daus_M_001</strain>
        <tissue evidence="2">Leg muscle</tissue>
    </source>
</reference>